<dbReference type="Proteomes" id="UP001433508">
    <property type="component" value="Unassembled WGS sequence"/>
</dbReference>
<sequence length="78" mass="9112">MKNQDQYFSESDSVIDTSNSDASNAQEEWDESIRELQVILTALVFPVLGKLLGRQFALKMFTHLRVNRFLRESRKSYI</sequence>
<reference evidence="2" key="1">
    <citation type="journal article" date="2024" name="Front. Bioeng. Biotechnol.">
        <title>Genome-scale model development and genomic sequencing of the oleaginous clade Lipomyces.</title>
        <authorList>
            <person name="Czajka J.J."/>
            <person name="Han Y."/>
            <person name="Kim J."/>
            <person name="Mondo S.J."/>
            <person name="Hofstad B.A."/>
            <person name="Robles A."/>
            <person name="Haridas S."/>
            <person name="Riley R."/>
            <person name="LaButti K."/>
            <person name="Pangilinan J."/>
            <person name="Andreopoulos W."/>
            <person name="Lipzen A."/>
            <person name="Yan J."/>
            <person name="Wang M."/>
            <person name="Ng V."/>
            <person name="Grigoriev I.V."/>
            <person name="Spatafora J.W."/>
            <person name="Magnuson J.K."/>
            <person name="Baker S.E."/>
            <person name="Pomraning K.R."/>
        </authorList>
    </citation>
    <scope>NUCLEOTIDE SEQUENCE [LARGE SCALE GENOMIC DNA]</scope>
    <source>
        <strain evidence="2">CBS 7786</strain>
    </source>
</reference>
<accession>A0ACC3T6H4</accession>
<protein>
    <submittedName>
        <fullName evidence="1">Uncharacterized protein</fullName>
    </submittedName>
</protein>
<proteinExistence type="predicted"/>
<dbReference type="EMBL" id="MU971350">
    <property type="protein sequence ID" value="KAK9239039.1"/>
    <property type="molecule type" value="Genomic_DNA"/>
</dbReference>
<evidence type="ECO:0000313" key="1">
    <source>
        <dbReference type="EMBL" id="KAK9239039.1"/>
    </source>
</evidence>
<keyword evidence="2" id="KW-1185">Reference proteome</keyword>
<name>A0ACC3T6H4_LIPKO</name>
<organism evidence="1 2">
    <name type="scientific">Lipomyces kononenkoae</name>
    <name type="common">Yeast</name>
    <dbReference type="NCBI Taxonomy" id="34357"/>
    <lineage>
        <taxon>Eukaryota</taxon>
        <taxon>Fungi</taxon>
        <taxon>Dikarya</taxon>
        <taxon>Ascomycota</taxon>
        <taxon>Saccharomycotina</taxon>
        <taxon>Lipomycetes</taxon>
        <taxon>Lipomycetales</taxon>
        <taxon>Lipomycetaceae</taxon>
        <taxon>Lipomyces</taxon>
    </lineage>
</organism>
<gene>
    <name evidence="1" type="ORF">V1525DRAFT_399635</name>
</gene>
<evidence type="ECO:0000313" key="2">
    <source>
        <dbReference type="Proteomes" id="UP001433508"/>
    </source>
</evidence>
<comment type="caution">
    <text evidence="1">The sequence shown here is derived from an EMBL/GenBank/DDBJ whole genome shotgun (WGS) entry which is preliminary data.</text>
</comment>